<keyword evidence="3" id="KW-0012">Acyltransferase</keyword>
<dbReference type="GO" id="GO:0016746">
    <property type="term" value="F:acyltransferase activity"/>
    <property type="evidence" value="ECO:0007669"/>
    <property type="project" value="UniProtKB-KW"/>
</dbReference>
<dbReference type="RefSeq" id="XP_010259851.1">
    <property type="nucleotide sequence ID" value="XM_010261549.2"/>
</dbReference>
<comment type="similarity">
    <text evidence="1">Belongs to the plant acyltransferase family.</text>
</comment>
<name>A0A1U7ZZ58_NELNU</name>
<dbReference type="GeneID" id="104599147"/>
<dbReference type="InterPro" id="IPR023213">
    <property type="entry name" value="CAT-like_dom_sf"/>
</dbReference>
<keyword evidence="2" id="KW-0808">Transferase</keyword>
<sequence length="434" mass="47875">MAFSVIRSARSMVRPAEKTPSGMLDLSFMDKLPVVQHGVRSLHVYSHGHEPAKIIREALSRALVPYYPLAGRLKKSSNGDIQVSCTAEGVWFVEASSNCSLAAVNYFDNNFSTTTLHDEDELIPDHPPESDGLDLPIRMQVTQFTCGGFVIGLVVSHAMCDGLGAAQFLKAVGEFARDLQQPSPSIAPVWSREVIPTPTRLLAQATTKQKLLPQPPPLLLHDYKLEKAAFDISSDRISQLKREFQESTGQTCTTFEAIAASIWSSRTRAVSFHCDTKVTLMYLANGRQLCNPPLPEGFYGNCFFPVSIKASSKTVSLASNAEVVKLVQEEKSRQKEEFSKWMDGVFSEPGENPYDPSIAYKKLVISEWGRLGFNQVDLGWGPPVHMIPLDGYGIVPLVIIGTPPTPKKGIRLMTWCVKGTHMPHLVEEMKSSLA</sequence>
<dbReference type="AlphaFoldDB" id="A0A1U7ZZ58"/>
<reference evidence="5" key="1">
    <citation type="submission" date="2025-08" db="UniProtKB">
        <authorList>
            <consortium name="RefSeq"/>
        </authorList>
    </citation>
    <scope>IDENTIFICATION</scope>
</reference>
<dbReference type="Proteomes" id="UP000189703">
    <property type="component" value="Unplaced"/>
</dbReference>
<organism evidence="4 5">
    <name type="scientific">Nelumbo nucifera</name>
    <name type="common">Sacred lotus</name>
    <dbReference type="NCBI Taxonomy" id="4432"/>
    <lineage>
        <taxon>Eukaryota</taxon>
        <taxon>Viridiplantae</taxon>
        <taxon>Streptophyta</taxon>
        <taxon>Embryophyta</taxon>
        <taxon>Tracheophyta</taxon>
        <taxon>Spermatophyta</taxon>
        <taxon>Magnoliopsida</taxon>
        <taxon>Proteales</taxon>
        <taxon>Nelumbonaceae</taxon>
        <taxon>Nelumbo</taxon>
    </lineage>
</organism>
<evidence type="ECO:0000313" key="5">
    <source>
        <dbReference type="RefSeq" id="XP_010259851.1"/>
    </source>
</evidence>
<evidence type="ECO:0000256" key="1">
    <source>
        <dbReference type="ARBA" id="ARBA00009861"/>
    </source>
</evidence>
<dbReference type="OrthoDB" id="444127at2759"/>
<dbReference type="PANTHER" id="PTHR31147:SF1">
    <property type="entry name" value="ACYL TRANSFERASE 4"/>
    <property type="match status" value="1"/>
</dbReference>
<dbReference type="InterPro" id="IPR050898">
    <property type="entry name" value="Plant_acyltransferase"/>
</dbReference>
<proteinExistence type="inferred from homology"/>
<dbReference type="PANTHER" id="PTHR31147">
    <property type="entry name" value="ACYL TRANSFERASE 4"/>
    <property type="match status" value="1"/>
</dbReference>
<evidence type="ECO:0000256" key="3">
    <source>
        <dbReference type="ARBA" id="ARBA00023315"/>
    </source>
</evidence>
<dbReference type="Gene3D" id="3.30.559.10">
    <property type="entry name" value="Chloramphenicol acetyltransferase-like domain"/>
    <property type="match status" value="2"/>
</dbReference>
<accession>A0A1U7ZZ58</accession>
<evidence type="ECO:0000256" key="2">
    <source>
        <dbReference type="ARBA" id="ARBA00022679"/>
    </source>
</evidence>
<gene>
    <name evidence="5" type="primary">LOC104599147</name>
</gene>
<dbReference type="eggNOG" id="ENOG502QQHA">
    <property type="taxonomic scope" value="Eukaryota"/>
</dbReference>
<dbReference type="KEGG" id="nnu:104599147"/>
<dbReference type="Pfam" id="PF02458">
    <property type="entry name" value="Transferase"/>
    <property type="match status" value="1"/>
</dbReference>
<protein>
    <submittedName>
        <fullName evidence="5">10-deacetylbaccatin III 10-O-acetyltransferase-like</fullName>
    </submittedName>
</protein>
<evidence type="ECO:0000313" key="4">
    <source>
        <dbReference type="Proteomes" id="UP000189703"/>
    </source>
</evidence>
<keyword evidence="4" id="KW-1185">Reference proteome</keyword>
<dbReference type="FunCoup" id="A0A1U7ZZ58">
    <property type="interactions" value="4"/>
</dbReference>